<gene>
    <name evidence="2" type="ORF">NDU88_007656</name>
</gene>
<evidence type="ECO:0000256" key="1">
    <source>
        <dbReference type="SAM" id="MobiDB-lite"/>
    </source>
</evidence>
<feature type="compositionally biased region" description="Polar residues" evidence="1">
    <location>
        <begin position="18"/>
        <end position="27"/>
    </location>
</feature>
<feature type="compositionally biased region" description="Polar residues" evidence="1">
    <location>
        <begin position="1"/>
        <end position="11"/>
    </location>
</feature>
<reference evidence="2" key="1">
    <citation type="journal article" date="2022" name="bioRxiv">
        <title>Sequencing and chromosome-scale assembly of the giantPleurodeles waltlgenome.</title>
        <authorList>
            <person name="Brown T."/>
            <person name="Elewa A."/>
            <person name="Iarovenko S."/>
            <person name="Subramanian E."/>
            <person name="Araus A.J."/>
            <person name="Petzold A."/>
            <person name="Susuki M."/>
            <person name="Suzuki K.-i.T."/>
            <person name="Hayashi T."/>
            <person name="Toyoda A."/>
            <person name="Oliveira C."/>
            <person name="Osipova E."/>
            <person name="Leigh N.D."/>
            <person name="Simon A."/>
            <person name="Yun M.H."/>
        </authorList>
    </citation>
    <scope>NUCLEOTIDE SEQUENCE</scope>
    <source>
        <strain evidence="2">20211129_DDA</strain>
        <tissue evidence="2">Liver</tissue>
    </source>
</reference>
<comment type="caution">
    <text evidence="2">The sequence shown here is derived from an EMBL/GenBank/DDBJ whole genome shotgun (WGS) entry which is preliminary data.</text>
</comment>
<organism evidence="2 3">
    <name type="scientific">Pleurodeles waltl</name>
    <name type="common">Iberian ribbed newt</name>
    <dbReference type="NCBI Taxonomy" id="8319"/>
    <lineage>
        <taxon>Eukaryota</taxon>
        <taxon>Metazoa</taxon>
        <taxon>Chordata</taxon>
        <taxon>Craniata</taxon>
        <taxon>Vertebrata</taxon>
        <taxon>Euteleostomi</taxon>
        <taxon>Amphibia</taxon>
        <taxon>Batrachia</taxon>
        <taxon>Caudata</taxon>
        <taxon>Salamandroidea</taxon>
        <taxon>Salamandridae</taxon>
        <taxon>Pleurodelinae</taxon>
        <taxon>Pleurodeles</taxon>
    </lineage>
</organism>
<feature type="region of interest" description="Disordered" evidence="1">
    <location>
        <begin position="1"/>
        <end position="30"/>
    </location>
</feature>
<accession>A0AAV7VT76</accession>
<keyword evidence="3" id="KW-1185">Reference proteome</keyword>
<protein>
    <submittedName>
        <fullName evidence="2">Uncharacterized protein</fullName>
    </submittedName>
</protein>
<dbReference type="Proteomes" id="UP001066276">
    <property type="component" value="Chromosome 2_1"/>
</dbReference>
<sequence length="169" mass="18894">MQEPVDTSSSRVVKHCSSAANSPVTRTDGTKGIRCAQDMEVKAAANNEQQRRGRRWSAHSLCVTGGALRGPPLHPRFPLKDGDCSRKQAPNKELFPEQYGMRVPERKQHQHVRVTSSYFACTAAHRRTHIVFDSSQRLKRQVLQKDAKAIDDTTRIFKAISTAEVKIGS</sequence>
<dbReference type="EMBL" id="JANPWB010000003">
    <property type="protein sequence ID" value="KAJ1203875.1"/>
    <property type="molecule type" value="Genomic_DNA"/>
</dbReference>
<dbReference type="AlphaFoldDB" id="A0AAV7VT76"/>
<name>A0AAV7VT76_PLEWA</name>
<evidence type="ECO:0000313" key="3">
    <source>
        <dbReference type="Proteomes" id="UP001066276"/>
    </source>
</evidence>
<proteinExistence type="predicted"/>
<evidence type="ECO:0000313" key="2">
    <source>
        <dbReference type="EMBL" id="KAJ1203875.1"/>
    </source>
</evidence>